<dbReference type="SUPFAM" id="SSF55347">
    <property type="entry name" value="Glyceraldehyde-3-phosphate dehydrogenase-like, C-terminal domain"/>
    <property type="match status" value="1"/>
</dbReference>
<accession>A0ABU9VWA4</accession>
<keyword evidence="6" id="KW-1185">Reference proteome</keyword>
<dbReference type="Proteomes" id="UP001407405">
    <property type="component" value="Unassembled WGS sequence"/>
</dbReference>
<name>A0ABU9VWA4_9CLOT</name>
<reference evidence="5 6" key="1">
    <citation type="submission" date="2024-04" db="EMBL/GenBank/DDBJ databases">
        <title>Genome sequencing and metabolic network reconstruction of aminoacids and betaine degradation by Anoxynatronum sibiricum.</title>
        <authorList>
            <person name="Detkova E.N."/>
            <person name="Boltjanskaja Y.V."/>
            <person name="Mardanov A.V."/>
            <person name="Kevbrin V."/>
        </authorList>
    </citation>
    <scope>NUCLEOTIDE SEQUENCE [LARGE SCALE GENOMIC DNA]</scope>
    <source>
        <strain evidence="5 6">Z-7981</strain>
    </source>
</reference>
<evidence type="ECO:0000313" key="6">
    <source>
        <dbReference type="Proteomes" id="UP001407405"/>
    </source>
</evidence>
<dbReference type="InterPro" id="IPR000683">
    <property type="entry name" value="Gfo/Idh/MocA-like_OxRdtase_N"/>
</dbReference>
<evidence type="ECO:0000256" key="1">
    <source>
        <dbReference type="ARBA" id="ARBA00010928"/>
    </source>
</evidence>
<organism evidence="5 6">
    <name type="scientific">Anoxynatronum sibiricum</name>
    <dbReference type="NCBI Taxonomy" id="210623"/>
    <lineage>
        <taxon>Bacteria</taxon>
        <taxon>Bacillati</taxon>
        <taxon>Bacillota</taxon>
        <taxon>Clostridia</taxon>
        <taxon>Eubacteriales</taxon>
        <taxon>Clostridiaceae</taxon>
        <taxon>Anoxynatronum</taxon>
    </lineage>
</organism>
<keyword evidence="2" id="KW-0560">Oxidoreductase</keyword>
<comment type="similarity">
    <text evidence="1">Belongs to the Gfo/Idh/MocA family.</text>
</comment>
<protein>
    <submittedName>
        <fullName evidence="5">Oxidoreductase</fullName>
    </submittedName>
</protein>
<comment type="caution">
    <text evidence="5">The sequence shown here is derived from an EMBL/GenBank/DDBJ whole genome shotgun (WGS) entry which is preliminary data.</text>
</comment>
<dbReference type="Gene3D" id="3.40.50.720">
    <property type="entry name" value="NAD(P)-binding Rossmann-like Domain"/>
    <property type="match status" value="1"/>
</dbReference>
<gene>
    <name evidence="5" type="ORF">AAIG11_13215</name>
</gene>
<evidence type="ECO:0000259" key="4">
    <source>
        <dbReference type="Pfam" id="PF02894"/>
    </source>
</evidence>
<dbReference type="SUPFAM" id="SSF51735">
    <property type="entry name" value="NAD(P)-binding Rossmann-fold domains"/>
    <property type="match status" value="1"/>
</dbReference>
<evidence type="ECO:0000259" key="3">
    <source>
        <dbReference type="Pfam" id="PF01408"/>
    </source>
</evidence>
<dbReference type="EMBL" id="JBCITM010000016">
    <property type="protein sequence ID" value="MEN1761446.1"/>
    <property type="molecule type" value="Genomic_DNA"/>
</dbReference>
<feature type="domain" description="Gfo/Idh/MocA-like oxidoreductase C-terminal" evidence="4">
    <location>
        <begin position="134"/>
        <end position="343"/>
    </location>
</feature>
<dbReference type="Pfam" id="PF02894">
    <property type="entry name" value="GFO_IDH_MocA_C"/>
    <property type="match status" value="1"/>
</dbReference>
<sequence>MIQVGIVGYGLSGQIFHGALLETLPAFQVQGIVTSDAAKQAVAARHYPSATVFSDPDQLISLETIDLVVIATPNRFHHDLARKALLAGKHVVVEKPFTVSVAEAIDLMETAQRTGRLLTVYHNRRFDGDFLTLKEVLSSGALGEIRLFEAAYDRFRPDVNPDAWREQPHPGAGILYDLGSHLIDQALALFGMPESLYADIRSLRSGQADDHFEIILDYPQMKATLLSRPLVKEPLPRFAVHGTRGSYVKYGLDVQEADLRAGRRKENDSWGLEPEDRWGILHTIDERRRVTALPGNYYAFYEALAAAITQGAPLPVTAREGLQVIQLIEHARESHDKGCRVKVSN</sequence>
<dbReference type="InterPro" id="IPR036291">
    <property type="entry name" value="NAD(P)-bd_dom_sf"/>
</dbReference>
<dbReference type="InterPro" id="IPR051317">
    <property type="entry name" value="Gfo/Idh/MocA_oxidoreduct"/>
</dbReference>
<dbReference type="PANTHER" id="PTHR43708:SF5">
    <property type="entry name" value="CONSERVED EXPRESSED OXIDOREDUCTASE (EUROFUNG)-RELATED"/>
    <property type="match status" value="1"/>
</dbReference>
<evidence type="ECO:0000256" key="2">
    <source>
        <dbReference type="ARBA" id="ARBA00023002"/>
    </source>
</evidence>
<evidence type="ECO:0000313" key="5">
    <source>
        <dbReference type="EMBL" id="MEN1761446.1"/>
    </source>
</evidence>
<dbReference type="InterPro" id="IPR004104">
    <property type="entry name" value="Gfo/Idh/MocA-like_OxRdtase_C"/>
</dbReference>
<dbReference type="Gene3D" id="3.30.360.10">
    <property type="entry name" value="Dihydrodipicolinate Reductase, domain 2"/>
    <property type="match status" value="1"/>
</dbReference>
<dbReference type="PANTHER" id="PTHR43708">
    <property type="entry name" value="CONSERVED EXPRESSED OXIDOREDUCTASE (EUROFUNG)"/>
    <property type="match status" value="1"/>
</dbReference>
<dbReference type="RefSeq" id="WP_343186734.1">
    <property type="nucleotide sequence ID" value="NZ_JBCITM010000016.1"/>
</dbReference>
<proteinExistence type="inferred from homology"/>
<dbReference type="Pfam" id="PF01408">
    <property type="entry name" value="GFO_IDH_MocA"/>
    <property type="match status" value="1"/>
</dbReference>
<dbReference type="NCBIfam" id="NF008607">
    <property type="entry name" value="PRK11579.1"/>
    <property type="match status" value="1"/>
</dbReference>
<feature type="domain" description="Gfo/Idh/MocA-like oxidoreductase N-terminal" evidence="3">
    <location>
        <begin position="2"/>
        <end position="122"/>
    </location>
</feature>